<proteinExistence type="predicted"/>
<organism evidence="3 4">
    <name type="scientific">Rhodococcus jostii</name>
    <dbReference type="NCBI Taxonomy" id="132919"/>
    <lineage>
        <taxon>Bacteria</taxon>
        <taxon>Bacillati</taxon>
        <taxon>Actinomycetota</taxon>
        <taxon>Actinomycetes</taxon>
        <taxon>Mycobacteriales</taxon>
        <taxon>Nocardiaceae</taxon>
        <taxon>Rhodococcus</taxon>
    </lineage>
</organism>
<dbReference type="InterPro" id="IPR040841">
    <property type="entry name" value="Luciferase_dom"/>
</dbReference>
<dbReference type="Proteomes" id="UP000183407">
    <property type="component" value="Unassembled WGS sequence"/>
</dbReference>
<dbReference type="InterPro" id="IPR003140">
    <property type="entry name" value="PLipase/COase/thioEstase"/>
</dbReference>
<gene>
    <name evidence="3" type="ORF">SAMN04490220_1083</name>
</gene>
<protein>
    <submittedName>
        <fullName evidence="3">Phospholipase/carboxylesterase</fullName>
    </submittedName>
</protein>
<dbReference type="AlphaFoldDB" id="A0A1H4QQH9"/>
<dbReference type="GO" id="GO:0016787">
    <property type="term" value="F:hydrolase activity"/>
    <property type="evidence" value="ECO:0007669"/>
    <property type="project" value="InterPro"/>
</dbReference>
<evidence type="ECO:0000259" key="2">
    <source>
        <dbReference type="Pfam" id="PF17648"/>
    </source>
</evidence>
<dbReference type="EMBL" id="FNTL01000004">
    <property type="protein sequence ID" value="SEC21771.1"/>
    <property type="molecule type" value="Genomic_DNA"/>
</dbReference>
<dbReference type="Pfam" id="PF02230">
    <property type="entry name" value="Abhydrolase_2"/>
    <property type="match status" value="1"/>
</dbReference>
<dbReference type="InterPro" id="IPR029058">
    <property type="entry name" value="AB_hydrolase_fold"/>
</dbReference>
<dbReference type="RefSeq" id="WP_073370360.1">
    <property type="nucleotide sequence ID" value="NZ_FNTL01000004.1"/>
</dbReference>
<evidence type="ECO:0000313" key="4">
    <source>
        <dbReference type="Proteomes" id="UP000183407"/>
    </source>
</evidence>
<feature type="domain" description="Luciferase" evidence="2">
    <location>
        <begin position="316"/>
        <end position="383"/>
    </location>
</feature>
<dbReference type="Pfam" id="PF17648">
    <property type="entry name" value="Luciferase"/>
    <property type="match status" value="1"/>
</dbReference>
<dbReference type="InterPro" id="IPR048273">
    <property type="entry name" value="Luciferase"/>
</dbReference>
<feature type="domain" description="Phospholipase/carboxylesterase/thioesterase" evidence="1">
    <location>
        <begin position="17"/>
        <end position="197"/>
    </location>
</feature>
<evidence type="ECO:0000313" key="3">
    <source>
        <dbReference type="EMBL" id="SEC21771.1"/>
    </source>
</evidence>
<reference evidence="4" key="1">
    <citation type="submission" date="2016-10" db="EMBL/GenBank/DDBJ databases">
        <authorList>
            <person name="Varghese N."/>
        </authorList>
    </citation>
    <scope>NUCLEOTIDE SEQUENCE [LARGE SCALE GENOMIC DNA]</scope>
    <source>
        <strain evidence="4">DSM 44719</strain>
    </source>
</reference>
<sequence length="401" mass="42892">MTAKQFPAPVVAEWGSTDPSAPLVVLLHGRGSDEAAMGTLVPFLPPGPRYVAVGAPLSEGGGFAWFANRGIGRPIQESLTATMSWFRSWLDSITTPKQPVILVGFSGGSAFAGGLLLADPSRFTGAGLLYGTLPFDVGLPLTAGRLAGVPVFLVHGLHDTVIPPELQEWTWEYLVKYSGSPLWAEREPTGHELTERTIRALGWWVSERLNFITRLTDEHSGTSGTSDTAAYWPTLPDGTLPHRVGPAPEVSVTTPQQQETQNAPPELQEALFERIRRLRGVTIAPSEISVPGARALQLGPEDARGGQEAFIVPSVGEFAHLHPHFDGSMHIVLPPALAVDALRKGWAVAHPLAGLRLSEGMVLVYGPRDTAELDVVTGIVGASHAFATKIGHGLQDELRPL</sequence>
<name>A0A1H4QQH9_RHOJO</name>
<evidence type="ECO:0000259" key="1">
    <source>
        <dbReference type="Pfam" id="PF02230"/>
    </source>
</evidence>
<dbReference type="OrthoDB" id="822427at2"/>
<dbReference type="PANTHER" id="PTHR38695">
    <property type="entry name" value="AMINO ACID PERMEASE_ SLC12A DOMAIN-CONTAINING PROTEIN"/>
    <property type="match status" value="1"/>
</dbReference>
<dbReference type="SUPFAM" id="SSF53474">
    <property type="entry name" value="alpha/beta-Hydrolases"/>
    <property type="match status" value="1"/>
</dbReference>
<dbReference type="Gene3D" id="3.40.50.1820">
    <property type="entry name" value="alpha/beta hydrolase"/>
    <property type="match status" value="1"/>
</dbReference>
<accession>A0A1H4QQH9</accession>
<dbReference type="PANTHER" id="PTHR38695:SF1">
    <property type="entry name" value="AMINO ACID PERMEASE_ SLC12A DOMAIN-CONTAINING PROTEIN"/>
    <property type="match status" value="1"/>
</dbReference>